<evidence type="ECO:0000313" key="2">
    <source>
        <dbReference type="Proteomes" id="UP001457282"/>
    </source>
</evidence>
<gene>
    <name evidence="1" type="ORF">M0R45_015884</name>
</gene>
<name>A0AAW1XTH8_RUBAR</name>
<comment type="caution">
    <text evidence="1">The sequence shown here is derived from an EMBL/GenBank/DDBJ whole genome shotgun (WGS) entry which is preliminary data.</text>
</comment>
<dbReference type="Proteomes" id="UP001457282">
    <property type="component" value="Unassembled WGS sequence"/>
</dbReference>
<accession>A0AAW1XTH8</accession>
<keyword evidence="2" id="KW-1185">Reference proteome</keyword>
<evidence type="ECO:0000313" key="1">
    <source>
        <dbReference type="EMBL" id="KAK9939178.1"/>
    </source>
</evidence>
<proteinExistence type="predicted"/>
<organism evidence="1 2">
    <name type="scientific">Rubus argutus</name>
    <name type="common">Southern blackberry</name>
    <dbReference type="NCBI Taxonomy" id="59490"/>
    <lineage>
        <taxon>Eukaryota</taxon>
        <taxon>Viridiplantae</taxon>
        <taxon>Streptophyta</taxon>
        <taxon>Embryophyta</taxon>
        <taxon>Tracheophyta</taxon>
        <taxon>Spermatophyta</taxon>
        <taxon>Magnoliopsida</taxon>
        <taxon>eudicotyledons</taxon>
        <taxon>Gunneridae</taxon>
        <taxon>Pentapetalae</taxon>
        <taxon>rosids</taxon>
        <taxon>fabids</taxon>
        <taxon>Rosales</taxon>
        <taxon>Rosaceae</taxon>
        <taxon>Rosoideae</taxon>
        <taxon>Rosoideae incertae sedis</taxon>
        <taxon>Rubus</taxon>
    </lineage>
</organism>
<sequence length="76" mass="7999">MTVHSVEYGVVCSGRDLRRRGSLQGASATTADVAGCEILCVQQCWSALKCATIKSQIGDVTVVPSEQIGSAGLRSW</sequence>
<dbReference type="AlphaFoldDB" id="A0AAW1XTH8"/>
<protein>
    <submittedName>
        <fullName evidence="1">Uncharacterized protein</fullName>
    </submittedName>
</protein>
<dbReference type="EMBL" id="JBEDUW010000003">
    <property type="protein sequence ID" value="KAK9939178.1"/>
    <property type="molecule type" value="Genomic_DNA"/>
</dbReference>
<reference evidence="1 2" key="1">
    <citation type="journal article" date="2023" name="G3 (Bethesda)">
        <title>A chromosome-length genome assembly and annotation of blackberry (Rubus argutus, cv. 'Hillquist').</title>
        <authorList>
            <person name="Bruna T."/>
            <person name="Aryal R."/>
            <person name="Dudchenko O."/>
            <person name="Sargent D.J."/>
            <person name="Mead D."/>
            <person name="Buti M."/>
            <person name="Cavallini A."/>
            <person name="Hytonen T."/>
            <person name="Andres J."/>
            <person name="Pham M."/>
            <person name="Weisz D."/>
            <person name="Mascagni F."/>
            <person name="Usai G."/>
            <person name="Natali L."/>
            <person name="Bassil N."/>
            <person name="Fernandez G.E."/>
            <person name="Lomsadze A."/>
            <person name="Armour M."/>
            <person name="Olukolu B."/>
            <person name="Poorten T."/>
            <person name="Britton C."/>
            <person name="Davik J."/>
            <person name="Ashrafi H."/>
            <person name="Aiden E.L."/>
            <person name="Borodovsky M."/>
            <person name="Worthington M."/>
        </authorList>
    </citation>
    <scope>NUCLEOTIDE SEQUENCE [LARGE SCALE GENOMIC DNA]</scope>
    <source>
        <strain evidence="1">PI 553951</strain>
    </source>
</reference>